<evidence type="ECO:0000256" key="4">
    <source>
        <dbReference type="ARBA" id="ARBA00022989"/>
    </source>
</evidence>
<evidence type="ECO:0000313" key="9">
    <source>
        <dbReference type="Proteomes" id="UP000309893"/>
    </source>
</evidence>
<keyword evidence="4 6" id="KW-1133">Transmembrane helix</keyword>
<organism evidence="8 9">
    <name type="scientific">Microbacterium laevaniformans</name>
    <dbReference type="NCBI Taxonomy" id="36807"/>
    <lineage>
        <taxon>Bacteria</taxon>
        <taxon>Bacillati</taxon>
        <taxon>Actinomycetota</taxon>
        <taxon>Actinomycetes</taxon>
        <taxon>Micrococcales</taxon>
        <taxon>Microbacteriaceae</taxon>
        <taxon>Microbacterium</taxon>
    </lineage>
</organism>
<feature type="domain" description="ABC3 transporter permease C-terminal" evidence="7">
    <location>
        <begin position="4"/>
        <end position="95"/>
    </location>
</feature>
<proteinExistence type="predicted"/>
<feature type="transmembrane region" description="Helical" evidence="6">
    <location>
        <begin position="21"/>
        <end position="54"/>
    </location>
</feature>
<evidence type="ECO:0000313" key="8">
    <source>
        <dbReference type="EMBL" id="TGY33480.1"/>
    </source>
</evidence>
<gene>
    <name evidence="8" type="ORF">E5344_14285</name>
</gene>
<dbReference type="GO" id="GO:0005886">
    <property type="term" value="C:plasma membrane"/>
    <property type="evidence" value="ECO:0007669"/>
    <property type="project" value="UniProtKB-SubCell"/>
</dbReference>
<keyword evidence="5 6" id="KW-0472">Membrane</keyword>
<name>A0A4V3RIV1_9MICO</name>
<evidence type="ECO:0000256" key="2">
    <source>
        <dbReference type="ARBA" id="ARBA00022475"/>
    </source>
</evidence>
<dbReference type="InterPro" id="IPR003838">
    <property type="entry name" value="ABC3_permease_C"/>
</dbReference>
<reference evidence="8 9" key="1">
    <citation type="submission" date="2019-04" db="EMBL/GenBank/DDBJ databases">
        <title>Microbes associate with the intestines of laboratory mice.</title>
        <authorList>
            <person name="Navarre W."/>
            <person name="Wong E."/>
            <person name="Huang K."/>
            <person name="Tropini C."/>
            <person name="Ng K."/>
            <person name="Yu B."/>
        </authorList>
    </citation>
    <scope>NUCLEOTIDE SEQUENCE [LARGE SCALE GENOMIC DNA]</scope>
    <source>
        <strain evidence="8 9">NM46_B2-13</strain>
    </source>
</reference>
<dbReference type="EMBL" id="SRYO01000013">
    <property type="protein sequence ID" value="TGY33480.1"/>
    <property type="molecule type" value="Genomic_DNA"/>
</dbReference>
<evidence type="ECO:0000256" key="1">
    <source>
        <dbReference type="ARBA" id="ARBA00004651"/>
    </source>
</evidence>
<evidence type="ECO:0000256" key="3">
    <source>
        <dbReference type="ARBA" id="ARBA00022692"/>
    </source>
</evidence>
<dbReference type="Proteomes" id="UP000309893">
    <property type="component" value="Unassembled WGS sequence"/>
</dbReference>
<comment type="subcellular location">
    <subcellularLocation>
        <location evidence="1">Cell membrane</location>
        <topology evidence="1">Multi-pass membrane protein</topology>
    </subcellularLocation>
</comment>
<dbReference type="Pfam" id="PF02687">
    <property type="entry name" value="FtsX"/>
    <property type="match status" value="1"/>
</dbReference>
<keyword evidence="3 6" id="KW-0812">Transmembrane</keyword>
<feature type="transmembrane region" description="Helical" evidence="6">
    <location>
        <begin position="66"/>
        <end position="92"/>
    </location>
</feature>
<dbReference type="AlphaFoldDB" id="A0A4V3RIV1"/>
<accession>A0A4V3RIV1</accession>
<sequence length="103" mass="10444">MSGSARERELALIQAAGSTQLAVILTAIWEAVIYTVTAAILGTAATVIGGVIIAAKLGLSFPVISFSTLALIAAGGFILILAATVAPTIAALRREIPRTLAVE</sequence>
<evidence type="ECO:0000256" key="5">
    <source>
        <dbReference type="ARBA" id="ARBA00023136"/>
    </source>
</evidence>
<evidence type="ECO:0000259" key="7">
    <source>
        <dbReference type="Pfam" id="PF02687"/>
    </source>
</evidence>
<protein>
    <submittedName>
        <fullName evidence="8">FtsX-like permease family protein</fullName>
    </submittedName>
</protein>
<dbReference type="OrthoDB" id="3171962at2"/>
<comment type="caution">
    <text evidence="8">The sequence shown here is derived from an EMBL/GenBank/DDBJ whole genome shotgun (WGS) entry which is preliminary data.</text>
</comment>
<evidence type="ECO:0000256" key="6">
    <source>
        <dbReference type="SAM" id="Phobius"/>
    </source>
</evidence>
<keyword evidence="2" id="KW-1003">Cell membrane</keyword>